<name>A0ABM9HWM3_9GAMM</name>
<evidence type="ECO:0000313" key="3">
    <source>
        <dbReference type="Proteomes" id="UP001162030"/>
    </source>
</evidence>
<feature type="chain" id="PRO_5047316378" description="DUF4398 domain-containing protein" evidence="1">
    <location>
        <begin position="25"/>
        <end position="127"/>
    </location>
</feature>
<reference evidence="2 3" key="1">
    <citation type="submission" date="2023-03" db="EMBL/GenBank/DDBJ databases">
        <authorList>
            <person name="Pearce D."/>
        </authorList>
    </citation>
    <scope>NUCLEOTIDE SEQUENCE [LARGE SCALE GENOMIC DNA]</scope>
    <source>
        <strain evidence="2">Msz</strain>
    </source>
</reference>
<dbReference type="RefSeq" id="WP_026610501.1">
    <property type="nucleotide sequence ID" value="NZ_OX458333.1"/>
</dbReference>
<dbReference type="Proteomes" id="UP001162030">
    <property type="component" value="Chromosome"/>
</dbReference>
<proteinExistence type="predicted"/>
<keyword evidence="3" id="KW-1185">Reference proteome</keyword>
<gene>
    <name evidence="2" type="ORF">MSZNOR_0355</name>
</gene>
<evidence type="ECO:0000313" key="2">
    <source>
        <dbReference type="EMBL" id="CAI8735063.1"/>
    </source>
</evidence>
<protein>
    <recommendedName>
        <fullName evidence="4">DUF4398 domain-containing protein</fullName>
    </recommendedName>
</protein>
<organism evidence="2 3">
    <name type="scientific">Methylocaldum szegediense</name>
    <dbReference type="NCBI Taxonomy" id="73780"/>
    <lineage>
        <taxon>Bacteria</taxon>
        <taxon>Pseudomonadati</taxon>
        <taxon>Pseudomonadota</taxon>
        <taxon>Gammaproteobacteria</taxon>
        <taxon>Methylococcales</taxon>
        <taxon>Methylococcaceae</taxon>
        <taxon>Methylocaldum</taxon>
    </lineage>
</organism>
<sequence>MTGRLTIKTILALILSLSSGVSFAGGRYADPPPNLLEVQKATQSALDAAKQGNKDAALDSAKLARKLAVASYKEKSTMPMQNSSSRLKAVIAELENGGQTTAAVNSLEEVVKLINEEVEYYKKEGKL</sequence>
<evidence type="ECO:0008006" key="4">
    <source>
        <dbReference type="Google" id="ProtNLM"/>
    </source>
</evidence>
<dbReference type="EMBL" id="OX458333">
    <property type="protein sequence ID" value="CAI8735063.1"/>
    <property type="molecule type" value="Genomic_DNA"/>
</dbReference>
<feature type="signal peptide" evidence="1">
    <location>
        <begin position="1"/>
        <end position="24"/>
    </location>
</feature>
<keyword evidence="1" id="KW-0732">Signal</keyword>
<dbReference type="Gene3D" id="1.20.120.660">
    <property type="entry name" value="IL-4 antagonist (De novo design) like domain"/>
    <property type="match status" value="1"/>
</dbReference>
<accession>A0ABM9HWM3</accession>
<evidence type="ECO:0000256" key="1">
    <source>
        <dbReference type="SAM" id="SignalP"/>
    </source>
</evidence>